<organism evidence="1 2">
    <name type="scientific">Mycoplasma haemofelis (strain Ohio2)</name>
    <dbReference type="NCBI Taxonomy" id="859194"/>
    <lineage>
        <taxon>Bacteria</taxon>
        <taxon>Bacillati</taxon>
        <taxon>Mycoplasmatota</taxon>
        <taxon>Mollicutes</taxon>
        <taxon>Mycoplasmataceae</taxon>
        <taxon>Mycoplasma</taxon>
    </lineage>
</organism>
<protein>
    <submittedName>
        <fullName evidence="1">Uncharacterized protein</fullName>
    </submittedName>
</protein>
<dbReference type="STRING" id="859194.MHF_1279"/>
<dbReference type="KEGG" id="mhf:MHF_1279"/>
<evidence type="ECO:0000313" key="1">
    <source>
        <dbReference type="EMBL" id="AEG73515.1"/>
    </source>
</evidence>
<proteinExistence type="predicted"/>
<reference evidence="1 2" key="1">
    <citation type="journal article" date="2011" name="J. Bacteriol.">
        <title>Complete genome sequences of two hemotropic Mycoplasmas, Mycoplasma haemofelis strain Ohio2 and Mycoplasma suis strain Illinois.</title>
        <authorList>
            <person name="Messick J.B."/>
            <person name="Santos A.P."/>
            <person name="Guimaraes A.M."/>
        </authorList>
    </citation>
    <scope>NUCLEOTIDE SEQUENCE [LARGE SCALE GENOMIC DNA]</scope>
    <source>
        <strain evidence="1 2">Ohio2</strain>
    </source>
</reference>
<name>F6FFU7_MYCHI</name>
<gene>
    <name evidence="1" type="ordered locus">MHF_1279</name>
</gene>
<dbReference type="Proteomes" id="UP000007952">
    <property type="component" value="Chromosome"/>
</dbReference>
<evidence type="ECO:0000313" key="2">
    <source>
        <dbReference type="Proteomes" id="UP000007952"/>
    </source>
</evidence>
<sequence length="218" mass="24194">MSLSIAKTAAGLGAASGASGLGYLSYHYAFSDDPKIAISELFKREGRTLLTKESDSEQWTERWKAYLGGDSNIWKLDDYDAKKGDKDKAPDSFKNKCLSNSTVEVSGIEDSLYLEVVKNCSKEFKINDLVTGDSKITNLDSSSGSNEDWKAAWKNYLADNKDSNPWELTDWSTKKAASGDQISDDLKTKCNTKKDEKVFGSRDPKFSNFVRWCSKVSG</sequence>
<accession>F6FFU7</accession>
<dbReference type="EMBL" id="CP002808">
    <property type="protein sequence ID" value="AEG73515.1"/>
    <property type="molecule type" value="Genomic_DNA"/>
</dbReference>
<dbReference type="BioCyc" id="MHAE859194:G1GR7-1270-MONOMER"/>
<reference key="2">
    <citation type="submission" date="2011-05" db="EMBL/GenBank/DDBJ databases">
        <title>The Genome of Mycoplasma haemofelis Strain Ohio2, a pathogenic hemoplasma of the cat.</title>
        <authorList>
            <person name="Santos A.P."/>
            <person name="Guimaraes A.M.S."/>
            <person name="SanMiguel P.J."/>
            <person name="Martin S.W."/>
            <person name="Messick J.B."/>
        </authorList>
    </citation>
    <scope>NUCLEOTIDE SEQUENCE</scope>
    <source>
        <strain>Ohio2</strain>
    </source>
</reference>
<dbReference type="HOGENOM" id="CLU_098620_0_0_14"/>
<dbReference type="AlphaFoldDB" id="F6FFU7"/>